<dbReference type="InterPro" id="IPR016032">
    <property type="entry name" value="Sig_transdc_resp-reg_C-effctor"/>
</dbReference>
<gene>
    <name evidence="7" type="ORF">F4560_005940</name>
</gene>
<dbReference type="GO" id="GO:0003677">
    <property type="term" value="F:DNA binding"/>
    <property type="evidence" value="ECO:0007669"/>
    <property type="project" value="UniProtKB-UniRule"/>
</dbReference>
<evidence type="ECO:0000259" key="6">
    <source>
        <dbReference type="PROSITE" id="PS51755"/>
    </source>
</evidence>
<evidence type="ECO:0000256" key="1">
    <source>
        <dbReference type="ARBA" id="ARBA00005820"/>
    </source>
</evidence>
<dbReference type="GO" id="GO:0006355">
    <property type="term" value="P:regulation of DNA-templated transcription"/>
    <property type="evidence" value="ECO:0007669"/>
    <property type="project" value="InterPro"/>
</dbReference>
<dbReference type="SMART" id="SM00382">
    <property type="entry name" value="AAA"/>
    <property type="match status" value="1"/>
</dbReference>
<comment type="caution">
    <text evidence="7">The sequence shown here is derived from an EMBL/GenBank/DDBJ whole genome shotgun (WGS) entry which is preliminary data.</text>
</comment>
<dbReference type="GO" id="GO:0000160">
    <property type="term" value="P:phosphorelay signal transduction system"/>
    <property type="evidence" value="ECO:0007669"/>
    <property type="project" value="InterPro"/>
</dbReference>
<keyword evidence="3 5" id="KW-0238">DNA-binding</keyword>
<keyword evidence="2" id="KW-0805">Transcription regulation</keyword>
<sequence length="902" mass="96761">MSVELGVLGPLEVKVDGRVVPIPAGRARILLAALLLRANRVVPVDVLVDWLWDGTPPDPSRAKATLHMVVRRLRQALGSVQVVRTAAGGYVADVPPGSLDLHRYRELVEARRYAEALALWRGEPLSDVRSDSLHRDEVAPLLEEHLAVTEKRVEADLDAGRSLDVVPELRVLTARYPLHERFWGQLVRALHGAGQQADALAAYEAVRARLADELGIDPGRALRELHAAVLAGRVAPERSSGVVPRQLPPVPEFVGRAEVVAELTALLSADGARVPLALISGAPGIGKTALAVHVARLLLDDFPDGQLFADLRGYSPSSAVTATVVLPRFLRALGIAAEDVPGDPEEQVALYRSLLGDRRVLVLLDNVRQADDVRLLLPGHPRCAVLVTSREGLPGLVAGDGARSFVIEPLRPHESLALLGGVLGVEVLDAAPEAAADLAETCAHWPLALRIAGAHLAGRPALDLARYVGELRGEDRLDALAIEGDEQLAMRAAFDLSYVGLAADARAAFRLLGMVPGDDISTAAAAALLGCDVVGARRLLGTLVRANLVRQPAAGRFTSHDLLREYAAAKALAEDDEETRRAAMRRLLDFYIDTSLNATALLRSLRPDVSTGTSRERALEFADRRQALEWCEVEQANLAAATRCAAESGFVEYAWRLPVAQWAFFDLAKRFAESIPVLEIAIAAAHTIDDPTARSFTAHALAVTYGDAERYDDAIPLCHEVLDIRRATGDRRGEGLALNALAICHLRRQESEKGIGLLEESRRILVEVGERLGEAITLNTLSGALAACGRGDEAVAVSLEALRLVEGTDDPVVMGRFLDNYGNALAAAGRVDDAVRAYRSAQAKAVEARDHTTEAAALDNLARTLAAMGDVAGARECLTEALALWPETSAAANRIRVRLRGL</sequence>
<dbReference type="RefSeq" id="WP_184925418.1">
    <property type="nucleotide sequence ID" value="NZ_JACHMO010000001.1"/>
</dbReference>
<dbReference type="SMART" id="SM00028">
    <property type="entry name" value="TPR"/>
    <property type="match status" value="4"/>
</dbReference>
<feature type="DNA-binding region" description="OmpR/PhoB-type" evidence="5">
    <location>
        <begin position="1"/>
        <end position="94"/>
    </location>
</feature>
<keyword evidence="4" id="KW-0804">Transcription</keyword>
<evidence type="ECO:0000313" key="7">
    <source>
        <dbReference type="EMBL" id="MBB5806172.1"/>
    </source>
</evidence>
<dbReference type="Gene3D" id="3.40.50.300">
    <property type="entry name" value="P-loop containing nucleotide triphosphate hydrolases"/>
    <property type="match status" value="1"/>
</dbReference>
<organism evidence="7 8">
    <name type="scientific">Saccharothrix ecbatanensis</name>
    <dbReference type="NCBI Taxonomy" id="1105145"/>
    <lineage>
        <taxon>Bacteria</taxon>
        <taxon>Bacillati</taxon>
        <taxon>Actinomycetota</taxon>
        <taxon>Actinomycetes</taxon>
        <taxon>Pseudonocardiales</taxon>
        <taxon>Pseudonocardiaceae</taxon>
        <taxon>Saccharothrix</taxon>
    </lineage>
</organism>
<dbReference type="PANTHER" id="PTHR35807">
    <property type="entry name" value="TRANSCRIPTIONAL REGULATOR REDD-RELATED"/>
    <property type="match status" value="1"/>
</dbReference>
<dbReference type="Gene3D" id="1.10.10.10">
    <property type="entry name" value="Winged helix-like DNA-binding domain superfamily/Winged helix DNA-binding domain"/>
    <property type="match status" value="1"/>
</dbReference>
<keyword evidence="8" id="KW-1185">Reference proteome</keyword>
<dbReference type="InterPro" id="IPR019734">
    <property type="entry name" value="TPR_rpt"/>
</dbReference>
<dbReference type="InterPro" id="IPR041664">
    <property type="entry name" value="AAA_16"/>
</dbReference>
<dbReference type="Pfam" id="PF13191">
    <property type="entry name" value="AAA_16"/>
    <property type="match status" value="1"/>
</dbReference>
<dbReference type="InterPro" id="IPR001867">
    <property type="entry name" value="OmpR/PhoB-type_DNA-bd"/>
</dbReference>
<dbReference type="EMBL" id="JACHMO010000001">
    <property type="protein sequence ID" value="MBB5806172.1"/>
    <property type="molecule type" value="Genomic_DNA"/>
</dbReference>
<dbReference type="SUPFAM" id="SSF48452">
    <property type="entry name" value="TPR-like"/>
    <property type="match status" value="2"/>
</dbReference>
<comment type="similarity">
    <text evidence="1">Belongs to the AfsR/DnrI/RedD regulatory family.</text>
</comment>
<dbReference type="PROSITE" id="PS51755">
    <property type="entry name" value="OMPR_PHOB"/>
    <property type="match status" value="1"/>
</dbReference>
<dbReference type="InterPro" id="IPR051677">
    <property type="entry name" value="AfsR-DnrI-RedD_regulator"/>
</dbReference>
<dbReference type="InterPro" id="IPR036388">
    <property type="entry name" value="WH-like_DNA-bd_sf"/>
</dbReference>
<dbReference type="Pfam" id="PF13424">
    <property type="entry name" value="TPR_12"/>
    <property type="match status" value="2"/>
</dbReference>
<dbReference type="SUPFAM" id="SSF52540">
    <property type="entry name" value="P-loop containing nucleoside triphosphate hydrolases"/>
    <property type="match status" value="1"/>
</dbReference>
<evidence type="ECO:0000256" key="4">
    <source>
        <dbReference type="ARBA" id="ARBA00023163"/>
    </source>
</evidence>
<evidence type="ECO:0000313" key="8">
    <source>
        <dbReference type="Proteomes" id="UP000552097"/>
    </source>
</evidence>
<dbReference type="SMART" id="SM00862">
    <property type="entry name" value="Trans_reg_C"/>
    <property type="match status" value="1"/>
</dbReference>
<dbReference type="SUPFAM" id="SSF46894">
    <property type="entry name" value="C-terminal effector domain of the bipartite response regulators"/>
    <property type="match status" value="1"/>
</dbReference>
<proteinExistence type="inferred from homology"/>
<accession>A0A7W9M3M0</accession>
<dbReference type="InterPro" id="IPR027417">
    <property type="entry name" value="P-loop_NTPase"/>
</dbReference>
<evidence type="ECO:0000256" key="3">
    <source>
        <dbReference type="ARBA" id="ARBA00023125"/>
    </source>
</evidence>
<evidence type="ECO:0000256" key="5">
    <source>
        <dbReference type="PROSITE-ProRule" id="PRU01091"/>
    </source>
</evidence>
<protein>
    <submittedName>
        <fullName evidence="7">DNA-binding SARP family transcriptional activator/tetratricopeptide (TPR) repeat protein</fullName>
    </submittedName>
</protein>
<dbReference type="Pfam" id="PF03704">
    <property type="entry name" value="BTAD"/>
    <property type="match status" value="1"/>
</dbReference>
<dbReference type="InterPro" id="IPR011990">
    <property type="entry name" value="TPR-like_helical_dom_sf"/>
</dbReference>
<dbReference type="InterPro" id="IPR005158">
    <property type="entry name" value="BTAD"/>
</dbReference>
<dbReference type="PRINTS" id="PR00364">
    <property type="entry name" value="DISEASERSIST"/>
</dbReference>
<dbReference type="Gene3D" id="1.25.40.10">
    <property type="entry name" value="Tetratricopeptide repeat domain"/>
    <property type="match status" value="2"/>
</dbReference>
<evidence type="ECO:0000256" key="2">
    <source>
        <dbReference type="ARBA" id="ARBA00023015"/>
    </source>
</evidence>
<dbReference type="Proteomes" id="UP000552097">
    <property type="component" value="Unassembled WGS sequence"/>
</dbReference>
<dbReference type="PANTHER" id="PTHR35807:SF1">
    <property type="entry name" value="TRANSCRIPTIONAL REGULATOR REDD"/>
    <property type="match status" value="1"/>
</dbReference>
<reference evidence="7 8" key="1">
    <citation type="submission" date="2020-08" db="EMBL/GenBank/DDBJ databases">
        <title>Sequencing the genomes of 1000 actinobacteria strains.</title>
        <authorList>
            <person name="Klenk H.-P."/>
        </authorList>
    </citation>
    <scope>NUCLEOTIDE SEQUENCE [LARGE SCALE GENOMIC DNA]</scope>
    <source>
        <strain evidence="7 8">DSM 45486</strain>
    </source>
</reference>
<dbReference type="GO" id="GO:0043531">
    <property type="term" value="F:ADP binding"/>
    <property type="evidence" value="ECO:0007669"/>
    <property type="project" value="InterPro"/>
</dbReference>
<dbReference type="CDD" id="cd15831">
    <property type="entry name" value="BTAD"/>
    <property type="match status" value="1"/>
</dbReference>
<dbReference type="SMART" id="SM01043">
    <property type="entry name" value="BTAD"/>
    <property type="match status" value="1"/>
</dbReference>
<name>A0A7W9M3M0_9PSEU</name>
<dbReference type="InterPro" id="IPR003593">
    <property type="entry name" value="AAA+_ATPase"/>
</dbReference>
<feature type="domain" description="OmpR/PhoB-type" evidence="6">
    <location>
        <begin position="1"/>
        <end position="94"/>
    </location>
</feature>
<dbReference type="AlphaFoldDB" id="A0A7W9M3M0"/>